<sequence>MVWGEGGESVHRGRGGAYPGWTARWARARHHPSNEAHPPPHPSVPGVPHRRGAGEWPGDCASGHLPEAQRPEALGSHPLPTAQWPEALRWHHLPTAQWPEALRWHHLPTAQWPEALGSRHLPAAQRPEAPGSRHLPAAQWPREVFDPHWRVFVEEPTGPLGWWAGWGTS</sequence>
<organism evidence="2 3">
    <name type="scientific">Chondromyces apiculatus DSM 436</name>
    <dbReference type="NCBI Taxonomy" id="1192034"/>
    <lineage>
        <taxon>Bacteria</taxon>
        <taxon>Pseudomonadati</taxon>
        <taxon>Myxococcota</taxon>
        <taxon>Polyangia</taxon>
        <taxon>Polyangiales</taxon>
        <taxon>Polyangiaceae</taxon>
        <taxon>Chondromyces</taxon>
    </lineage>
</organism>
<dbReference type="EMBL" id="ASRX01000044">
    <property type="protein sequence ID" value="EYF03631.1"/>
    <property type="molecule type" value="Genomic_DNA"/>
</dbReference>
<proteinExistence type="predicted"/>
<dbReference type="STRING" id="1192034.CAP_5422"/>
<dbReference type="Proteomes" id="UP000019678">
    <property type="component" value="Unassembled WGS sequence"/>
</dbReference>
<protein>
    <submittedName>
        <fullName evidence="2">Uncharacterized protein</fullName>
    </submittedName>
</protein>
<evidence type="ECO:0000313" key="3">
    <source>
        <dbReference type="Proteomes" id="UP000019678"/>
    </source>
</evidence>
<accession>A0A017T504</accession>
<evidence type="ECO:0000313" key="2">
    <source>
        <dbReference type="EMBL" id="EYF03631.1"/>
    </source>
</evidence>
<evidence type="ECO:0000256" key="1">
    <source>
        <dbReference type="SAM" id="MobiDB-lite"/>
    </source>
</evidence>
<name>A0A017T504_9BACT</name>
<keyword evidence="3" id="KW-1185">Reference proteome</keyword>
<comment type="caution">
    <text evidence="2">The sequence shown here is derived from an EMBL/GenBank/DDBJ whole genome shotgun (WGS) entry which is preliminary data.</text>
</comment>
<reference evidence="2 3" key="1">
    <citation type="submission" date="2013-05" db="EMBL/GenBank/DDBJ databases">
        <title>Genome assembly of Chondromyces apiculatus DSM 436.</title>
        <authorList>
            <person name="Sharma G."/>
            <person name="Khatri I."/>
            <person name="Kaur C."/>
            <person name="Mayilraj S."/>
            <person name="Subramanian S."/>
        </authorList>
    </citation>
    <scope>NUCLEOTIDE SEQUENCE [LARGE SCALE GENOMIC DNA]</scope>
    <source>
        <strain evidence="2 3">DSM 436</strain>
    </source>
</reference>
<dbReference type="AlphaFoldDB" id="A0A017T504"/>
<feature type="region of interest" description="Disordered" evidence="1">
    <location>
        <begin position="31"/>
        <end position="80"/>
    </location>
</feature>
<gene>
    <name evidence="2" type="ORF">CAP_5422</name>
</gene>